<keyword evidence="2" id="KW-1133">Transmembrane helix</keyword>
<feature type="transmembrane region" description="Helical" evidence="2">
    <location>
        <begin position="64"/>
        <end position="90"/>
    </location>
</feature>
<dbReference type="PANTHER" id="PTHR42736">
    <property type="entry name" value="PROTEIN-GLUTAMINE GAMMA-GLUTAMYLTRANSFERASE"/>
    <property type="match status" value="1"/>
</dbReference>
<name>A0A5C1Y8W8_9MICO</name>
<reference evidence="4 5" key="1">
    <citation type="submission" date="2019-09" db="EMBL/GenBank/DDBJ databases">
        <title>Genome sequencing of strain KACC 19322.</title>
        <authorList>
            <person name="Heo J."/>
            <person name="Kim S.-J."/>
            <person name="Kim J.-S."/>
            <person name="Hong S.-B."/>
            <person name="Kwon S.-W."/>
        </authorList>
    </citation>
    <scope>NUCLEOTIDE SEQUENCE [LARGE SCALE GENOMIC DNA]</scope>
    <source>
        <strain evidence="4 5">KACC 19322</strain>
    </source>
</reference>
<evidence type="ECO:0000313" key="4">
    <source>
        <dbReference type="EMBL" id="QEO10351.1"/>
    </source>
</evidence>
<dbReference type="Gene3D" id="3.10.620.30">
    <property type="match status" value="1"/>
</dbReference>
<keyword evidence="5" id="KW-1185">Reference proteome</keyword>
<dbReference type="InterPro" id="IPR052901">
    <property type="entry name" value="Bact_TGase-like"/>
</dbReference>
<dbReference type="KEGG" id="lyk:FLP23_10245"/>
<dbReference type="OrthoDB" id="3651060at2"/>
<proteinExistence type="predicted"/>
<feature type="transmembrane region" description="Helical" evidence="2">
    <location>
        <begin position="36"/>
        <end position="57"/>
    </location>
</feature>
<dbReference type="InterPro" id="IPR038765">
    <property type="entry name" value="Papain-like_cys_pep_sf"/>
</dbReference>
<feature type="transmembrane region" description="Helical" evidence="2">
    <location>
        <begin position="221"/>
        <end position="242"/>
    </location>
</feature>
<dbReference type="Proteomes" id="UP000322159">
    <property type="component" value="Chromosome"/>
</dbReference>
<evidence type="ECO:0000256" key="1">
    <source>
        <dbReference type="SAM" id="MobiDB-lite"/>
    </source>
</evidence>
<feature type="transmembrane region" description="Helical" evidence="2">
    <location>
        <begin position="174"/>
        <end position="193"/>
    </location>
</feature>
<dbReference type="AlphaFoldDB" id="A0A5C1Y8W8"/>
<accession>A0A5C1Y8W8</accession>
<sequence length="768" mass="81296">MRRRVGISALADVFQLWVTMGLAAATWWPIYQSDAFLVLVVAAIVLGTLIAVVGAAFRWPAWMVFLVTTAVFALVGVPLAVPGKAILGVFPSLDGLLDLFSGVALGWKQLLTITLPVGDYQALLVPVLVLLLVGTVVSASIALRAHFGELAALPPVLVFLAGIAFGSVHAQAPVFLGLAMLLTSVSWVSWWRWRRRRAAARRLDRAEIPSDRRFAVEARTLLGSLVILAITVVGSMAAVAAAPPPGERQVLRAAVVQPFDPRDYASPLSGFRRYLREDRSDEVMLRVNGLPADARIRIATLDSYDGVVYSVGSATVDSASGTFVRLPSRIDESSAGDEHLGLEIEVVDYTGVWLPTVGRLEDVQFRGTDAASLENGFAYNTVSGTAVDIPGVRAGDRYRLDAVLPAETSLASLRNAVPGSADVPRAAEAPEELQTALDGYVAGVEGAGARLLAAIDGLRANGYISHGLADDEPASRSGHSLDRISELFSGTRMVGDAEQYAVAAALMANRLGFPARVVVGFAPESAGSAATTVVHGSDISAWIEVDTAQSGWVAVDPVPPLRPIPDALPDEPAPVSRPESIVPPVADRPDPREEQTDPDTTAEEPVASDAALEVLLQVLRVGGLSLLVILIALAPFLLVIGAKARRRHLRRTAGSTLARIRGGWDEFADLVVDHGLAAPPSATRSELAAAVGTLPSRVLAAVVDRAVFAPGDPAKADADRVWVAVDELRSSMDNGKSRRERLRTLVSVRSLGGVAVTQLLRRRGGGRA</sequence>
<dbReference type="Pfam" id="PF11992">
    <property type="entry name" value="TgpA_N"/>
    <property type="match status" value="1"/>
</dbReference>
<keyword evidence="2" id="KW-0812">Transmembrane</keyword>
<dbReference type="RefSeq" id="WP_149325768.1">
    <property type="nucleotide sequence ID" value="NZ_CP043504.1"/>
</dbReference>
<protein>
    <submittedName>
        <fullName evidence="4">Transglutaminase domain-containing protein</fullName>
    </submittedName>
</protein>
<feature type="domain" description="Transglutaminase-like" evidence="3">
    <location>
        <begin position="489"/>
        <end position="559"/>
    </location>
</feature>
<dbReference type="InterPro" id="IPR002931">
    <property type="entry name" value="Transglutaminase-like"/>
</dbReference>
<dbReference type="SUPFAM" id="SSF54001">
    <property type="entry name" value="Cysteine proteinases"/>
    <property type="match status" value="1"/>
</dbReference>
<feature type="transmembrane region" description="Helical" evidence="2">
    <location>
        <begin position="120"/>
        <end position="143"/>
    </location>
</feature>
<keyword evidence="2" id="KW-0472">Membrane</keyword>
<evidence type="ECO:0000256" key="2">
    <source>
        <dbReference type="SAM" id="Phobius"/>
    </source>
</evidence>
<feature type="transmembrane region" description="Helical" evidence="2">
    <location>
        <begin position="621"/>
        <end position="642"/>
    </location>
</feature>
<dbReference type="InterPro" id="IPR021878">
    <property type="entry name" value="TgpA_N"/>
</dbReference>
<feature type="region of interest" description="Disordered" evidence="1">
    <location>
        <begin position="563"/>
        <end position="605"/>
    </location>
</feature>
<gene>
    <name evidence="4" type="ORF">FLP23_10245</name>
</gene>
<evidence type="ECO:0000259" key="3">
    <source>
        <dbReference type="SMART" id="SM00460"/>
    </source>
</evidence>
<dbReference type="PANTHER" id="PTHR42736:SF1">
    <property type="entry name" value="PROTEIN-GLUTAMINE GAMMA-GLUTAMYLTRANSFERASE"/>
    <property type="match status" value="1"/>
</dbReference>
<evidence type="ECO:0000313" key="5">
    <source>
        <dbReference type="Proteomes" id="UP000322159"/>
    </source>
</evidence>
<dbReference type="EMBL" id="CP043504">
    <property type="protein sequence ID" value="QEO10351.1"/>
    <property type="molecule type" value="Genomic_DNA"/>
</dbReference>
<feature type="transmembrane region" description="Helical" evidence="2">
    <location>
        <begin position="150"/>
        <end position="168"/>
    </location>
</feature>
<dbReference type="SMART" id="SM00460">
    <property type="entry name" value="TGc"/>
    <property type="match status" value="1"/>
</dbReference>
<dbReference type="Pfam" id="PF01841">
    <property type="entry name" value="Transglut_core"/>
    <property type="match status" value="1"/>
</dbReference>
<organism evidence="4 5">
    <name type="scientific">Protaetiibacter larvae</name>
    <dbReference type="NCBI Taxonomy" id="2592654"/>
    <lineage>
        <taxon>Bacteria</taxon>
        <taxon>Bacillati</taxon>
        <taxon>Actinomycetota</taxon>
        <taxon>Actinomycetes</taxon>
        <taxon>Micrococcales</taxon>
        <taxon>Microbacteriaceae</taxon>
        <taxon>Protaetiibacter</taxon>
    </lineage>
</organism>
<feature type="transmembrane region" description="Helical" evidence="2">
    <location>
        <begin position="7"/>
        <end position="30"/>
    </location>
</feature>